<keyword evidence="2" id="KW-0812">Transmembrane</keyword>
<feature type="compositionally biased region" description="Pro residues" evidence="1">
    <location>
        <begin position="717"/>
        <end position="726"/>
    </location>
</feature>
<feature type="transmembrane region" description="Helical" evidence="2">
    <location>
        <begin position="346"/>
        <end position="368"/>
    </location>
</feature>
<keyword evidence="2" id="KW-1133">Transmembrane helix</keyword>
<dbReference type="AlphaFoldDB" id="A0A3M7M4R6"/>
<feature type="compositionally biased region" description="Low complexity" evidence="1">
    <location>
        <begin position="65"/>
        <end position="75"/>
    </location>
</feature>
<feature type="region of interest" description="Disordered" evidence="1">
    <location>
        <begin position="705"/>
        <end position="733"/>
    </location>
</feature>
<feature type="compositionally biased region" description="Pro residues" evidence="1">
    <location>
        <begin position="302"/>
        <end position="312"/>
    </location>
</feature>
<evidence type="ECO:0000256" key="1">
    <source>
        <dbReference type="SAM" id="MobiDB-lite"/>
    </source>
</evidence>
<feature type="compositionally biased region" description="Low complexity" evidence="1">
    <location>
        <begin position="139"/>
        <end position="197"/>
    </location>
</feature>
<name>A0A3M7M4R6_9PLEO</name>
<dbReference type="Proteomes" id="UP000265663">
    <property type="component" value="Unassembled WGS sequence"/>
</dbReference>
<dbReference type="OrthoDB" id="3936275at2759"/>
<evidence type="ECO:0000313" key="3">
    <source>
        <dbReference type="EMBL" id="RMZ69487.1"/>
    </source>
</evidence>
<protein>
    <submittedName>
        <fullName evidence="3">Uncharacterized protein</fullName>
    </submittedName>
</protein>
<dbReference type="EMBL" id="KE747818">
    <property type="protein sequence ID" value="RMZ69487.1"/>
    <property type="molecule type" value="Genomic_DNA"/>
</dbReference>
<feature type="compositionally biased region" description="Low complexity" evidence="1">
    <location>
        <begin position="22"/>
        <end position="53"/>
    </location>
</feature>
<feature type="region of interest" description="Disordered" evidence="1">
    <location>
        <begin position="436"/>
        <end position="501"/>
    </location>
</feature>
<feature type="compositionally biased region" description="Polar residues" evidence="1">
    <location>
        <begin position="1"/>
        <end position="11"/>
    </location>
</feature>
<sequence>MASPPGSITTVSGRRCTRSRARTAASSTSITTSTTQESAAVSSTEAASSTSAEQPPPPPPPPPQQTTTAEASSASQPPPPPPAASSTTQAAAVAARPAQLSSAAPAQPPTVPSPSTTDAANSATGTIISVPRPLSRITPLALPSPSPAAASPVSEAASPAPVAASPDPAATSPDQAATSSDPVAAALVPAPASSGPATAPPQRQPKAKATIAAVPSAETSQPPPAPIIAAPAAVAISSDIIPVAAPTSLVATSSPPGLLTATSVPNAPNTALPFKTGPKAQASVTDSPVLAGPKQSSSSRPKPNPISEPTPTPSGGVAGGLIAPNQAPPSDDGPLTLNGGANAGGIIGGVFGGLAALALISGLLFFCLRKRKAKPVKWNEKKQESPNFVSKLKAIPTGVTSIFARMKGNQAGPMSNPYQRHQANTSIGSVYSRDSIGRARSSSEPQGFLNRPGSNRSRPGENNEGNGLRKKPSSISSNFRFPGIQEDTGSPNPFADPNPHTLLVLNPDPRSAPVTPRVPAPTVEPEARDPFASILDPPGAEPVWAGVPNHSHQRTMSTFSTLSSHAAASLYSTYDPFRELSKVPPLPTQAVLSRHTRNRSSMAVPGFDAMSTFASRDSDMYFGEPGPSRRGTNMYTPVTATYRTVRQSDPFDLDRPEVLKFSSFGNKKDSVGNLSRYPSRRTRVSSIGNWPNGGTTTEVATTYGLFPQDGTKKTSWAPPPMPPAPLQPNGGKI</sequence>
<keyword evidence="4" id="KW-1185">Reference proteome</keyword>
<feature type="compositionally biased region" description="Polar residues" evidence="1">
    <location>
        <begin position="113"/>
        <end position="127"/>
    </location>
</feature>
<reference evidence="3 4" key="1">
    <citation type="journal article" date="2014" name="PLoS ONE">
        <title>De novo Genome Assembly of the Fungal Plant Pathogen Pyrenophora semeniperda.</title>
        <authorList>
            <person name="Soliai M.M."/>
            <person name="Meyer S.E."/>
            <person name="Udall J.A."/>
            <person name="Elzinga D.E."/>
            <person name="Hermansen R.A."/>
            <person name="Bodily P.M."/>
            <person name="Hart A.A."/>
            <person name="Coleman C.E."/>
        </authorList>
    </citation>
    <scope>NUCLEOTIDE SEQUENCE [LARGE SCALE GENOMIC DNA]</scope>
    <source>
        <strain evidence="3 4">CCB06</strain>
        <tissue evidence="3">Mycelium</tissue>
    </source>
</reference>
<organism evidence="3 4">
    <name type="scientific">Pyrenophora seminiperda CCB06</name>
    <dbReference type="NCBI Taxonomy" id="1302712"/>
    <lineage>
        <taxon>Eukaryota</taxon>
        <taxon>Fungi</taxon>
        <taxon>Dikarya</taxon>
        <taxon>Ascomycota</taxon>
        <taxon>Pezizomycotina</taxon>
        <taxon>Dothideomycetes</taxon>
        <taxon>Pleosporomycetidae</taxon>
        <taxon>Pleosporales</taxon>
        <taxon>Pleosporineae</taxon>
        <taxon>Pleosporaceae</taxon>
        <taxon>Pyrenophora</taxon>
    </lineage>
</organism>
<proteinExistence type="predicted"/>
<feature type="compositionally biased region" description="Pro residues" evidence="1">
    <location>
        <begin position="54"/>
        <end position="64"/>
    </location>
</feature>
<accession>A0A3M7M4R6</accession>
<evidence type="ECO:0000256" key="2">
    <source>
        <dbReference type="SAM" id="Phobius"/>
    </source>
</evidence>
<feature type="region of interest" description="Disordered" evidence="1">
    <location>
        <begin position="1"/>
        <end position="226"/>
    </location>
</feature>
<evidence type="ECO:0000313" key="4">
    <source>
        <dbReference type="Proteomes" id="UP000265663"/>
    </source>
</evidence>
<gene>
    <name evidence="3" type="ORF">GMOD_00006305</name>
</gene>
<keyword evidence="2" id="KW-0472">Membrane</keyword>
<feature type="compositionally biased region" description="Low complexity" evidence="1">
    <location>
        <begin position="84"/>
        <end position="105"/>
    </location>
</feature>
<feature type="region of interest" description="Disordered" evidence="1">
    <location>
        <begin position="270"/>
        <end position="336"/>
    </location>
</feature>